<dbReference type="EMBL" id="JAODUO010001866">
    <property type="protein sequence ID" value="KAK2157568.1"/>
    <property type="molecule type" value="Genomic_DNA"/>
</dbReference>
<dbReference type="SMART" id="SM00594">
    <property type="entry name" value="UAS"/>
    <property type="match status" value="1"/>
</dbReference>
<dbReference type="GO" id="GO:0005634">
    <property type="term" value="C:nucleus"/>
    <property type="evidence" value="ECO:0007669"/>
    <property type="project" value="TreeGrafter"/>
</dbReference>
<feature type="domain" description="UBX" evidence="3">
    <location>
        <begin position="474"/>
        <end position="551"/>
    </location>
</feature>
<dbReference type="GO" id="GO:0043161">
    <property type="term" value="P:proteasome-mediated ubiquitin-dependent protein catabolic process"/>
    <property type="evidence" value="ECO:0007669"/>
    <property type="project" value="TreeGrafter"/>
</dbReference>
<dbReference type="PANTHER" id="PTHR23322:SF6">
    <property type="entry name" value="UBX DOMAIN-CONTAINING PROTEIN 7"/>
    <property type="match status" value="1"/>
</dbReference>
<dbReference type="PROSITE" id="PS50033">
    <property type="entry name" value="UBX"/>
    <property type="match status" value="1"/>
</dbReference>
<protein>
    <recommendedName>
        <fullName evidence="3">UBX domain-containing protein</fullName>
    </recommendedName>
</protein>
<dbReference type="FunFam" id="3.40.30.10:FF:000079">
    <property type="entry name" value="UBX domain-containing protein 7"/>
    <property type="match status" value="1"/>
</dbReference>
<dbReference type="Pfam" id="PF13899">
    <property type="entry name" value="Thioredoxin_7"/>
    <property type="match status" value="1"/>
</dbReference>
<evidence type="ECO:0000313" key="5">
    <source>
        <dbReference type="Proteomes" id="UP001209878"/>
    </source>
</evidence>
<evidence type="ECO:0000313" key="4">
    <source>
        <dbReference type="EMBL" id="KAK2157568.1"/>
    </source>
</evidence>
<keyword evidence="1" id="KW-0597">Phosphoprotein</keyword>
<feature type="region of interest" description="Disordered" evidence="2">
    <location>
        <begin position="341"/>
        <end position="416"/>
    </location>
</feature>
<dbReference type="Pfam" id="PF14555">
    <property type="entry name" value="UBA_4"/>
    <property type="match status" value="1"/>
</dbReference>
<dbReference type="Pfam" id="PF00789">
    <property type="entry name" value="UBX"/>
    <property type="match status" value="1"/>
</dbReference>
<dbReference type="GO" id="GO:0043130">
    <property type="term" value="F:ubiquitin binding"/>
    <property type="evidence" value="ECO:0007669"/>
    <property type="project" value="TreeGrafter"/>
</dbReference>
<accession>A0AAD9N6R6</accession>
<dbReference type="Proteomes" id="UP001209878">
    <property type="component" value="Unassembled WGS sequence"/>
</dbReference>
<evidence type="ECO:0000256" key="2">
    <source>
        <dbReference type="SAM" id="MobiDB-lite"/>
    </source>
</evidence>
<dbReference type="Gene3D" id="3.10.20.90">
    <property type="entry name" value="Phosphatidylinositol 3-kinase Catalytic Subunit, Chain A, domain 1"/>
    <property type="match status" value="1"/>
</dbReference>
<dbReference type="SUPFAM" id="SSF52833">
    <property type="entry name" value="Thioredoxin-like"/>
    <property type="match status" value="1"/>
</dbReference>
<dbReference type="AlphaFoldDB" id="A0AAD9N6R6"/>
<dbReference type="InterPro" id="IPR036249">
    <property type="entry name" value="Thioredoxin-like_sf"/>
</dbReference>
<reference evidence="4" key="1">
    <citation type="journal article" date="2023" name="Mol. Biol. Evol.">
        <title>Third-Generation Sequencing Reveals the Adaptive Role of the Epigenome in Three Deep-Sea Polychaetes.</title>
        <authorList>
            <person name="Perez M."/>
            <person name="Aroh O."/>
            <person name="Sun Y."/>
            <person name="Lan Y."/>
            <person name="Juniper S.K."/>
            <person name="Young C.R."/>
            <person name="Angers B."/>
            <person name="Qian P.Y."/>
        </authorList>
    </citation>
    <scope>NUCLEOTIDE SEQUENCE</scope>
    <source>
        <strain evidence="4">R07B-5</strain>
    </source>
</reference>
<dbReference type="CDD" id="cd02958">
    <property type="entry name" value="UAS"/>
    <property type="match status" value="1"/>
</dbReference>
<gene>
    <name evidence="4" type="ORF">NP493_1868g00018</name>
</gene>
<dbReference type="Gene3D" id="3.40.30.10">
    <property type="entry name" value="Glutaredoxin"/>
    <property type="match status" value="1"/>
</dbReference>
<evidence type="ECO:0000256" key="1">
    <source>
        <dbReference type="ARBA" id="ARBA00022553"/>
    </source>
</evidence>
<feature type="compositionally biased region" description="Low complexity" evidence="2">
    <location>
        <begin position="467"/>
        <end position="479"/>
    </location>
</feature>
<feature type="compositionally biased region" description="Acidic residues" evidence="2">
    <location>
        <begin position="349"/>
        <end position="359"/>
    </location>
</feature>
<organism evidence="4 5">
    <name type="scientific">Ridgeia piscesae</name>
    <name type="common">Tubeworm</name>
    <dbReference type="NCBI Taxonomy" id="27915"/>
    <lineage>
        <taxon>Eukaryota</taxon>
        <taxon>Metazoa</taxon>
        <taxon>Spiralia</taxon>
        <taxon>Lophotrochozoa</taxon>
        <taxon>Annelida</taxon>
        <taxon>Polychaeta</taxon>
        <taxon>Sedentaria</taxon>
        <taxon>Canalipalpata</taxon>
        <taxon>Sabellida</taxon>
        <taxon>Siboglinidae</taxon>
        <taxon>Ridgeia</taxon>
    </lineage>
</organism>
<proteinExistence type="predicted"/>
<keyword evidence="5" id="KW-1185">Reference proteome</keyword>
<dbReference type="InterPro" id="IPR006577">
    <property type="entry name" value="UAS"/>
</dbReference>
<comment type="caution">
    <text evidence="4">The sequence shown here is derived from an EMBL/GenBank/DDBJ whole genome shotgun (WGS) entry which is preliminary data.</text>
</comment>
<name>A0AAD9N6R6_RIDPI</name>
<feature type="region of interest" description="Disordered" evidence="2">
    <location>
        <begin position="291"/>
        <end position="322"/>
    </location>
</feature>
<dbReference type="SMART" id="SM00166">
    <property type="entry name" value="UBX"/>
    <property type="match status" value="1"/>
</dbReference>
<feature type="region of interest" description="Disordered" evidence="2">
    <location>
        <begin position="34"/>
        <end position="57"/>
    </location>
</feature>
<dbReference type="SUPFAM" id="SSF54236">
    <property type="entry name" value="Ubiquitin-like"/>
    <property type="match status" value="1"/>
</dbReference>
<dbReference type="InterPro" id="IPR001012">
    <property type="entry name" value="UBX_dom"/>
</dbReference>
<feature type="compositionally biased region" description="Low complexity" evidence="2">
    <location>
        <begin position="378"/>
        <end position="402"/>
    </location>
</feature>
<sequence length="555" mass="60936">MQSDLGATEDVAERLLEVCGGNVDLAIGMHLDSAEDSRDSSLQDTEGEDGGTPRRRVRIGGSMESLQDTKAEGEDWGVVWSPYRTPRWRVKDWGEYGVPTGHQGGGVVRAPIPQRNEKLVDESNPVPTFGRRKRTTNCIFDALRDFEAETRIQEGSEGGPSGAAANKRRTLQDLFRPPIDLLHKGTFQSTRVAATQANKWLLINIQNAQEFCCQILNRDVWSSSKVKAIVRSHFIFWQGYHDSSEGQRFMQFYNINTWPYIAVLDPRTGEKMAVWHTRDADTLTELVQEFTEQHPVPDGSTVEPAEKAQRRRDSIMDASEESQLEAAIRLSLAESTKNTRPECDLNVLSDDDDSDDDILETFTSSDSDTERPKQLCQPTKSSSTKSSPAAAAAAAGSEATSEQNETEAGSHESEAGASNCVCVNGTELGMTTSQSYPCQGSSRDTSQGGQHNSTKEETLGHGSEADQTGQGSSGNGSTTRVQIRFPDGLRKVLSLPKCSSLQTLTEFVAKQGYSTDSYKLVTTFPTRQLSQMDSSMTFTDLGFCSQEIVYVQSTS</sequence>
<dbReference type="InterPro" id="IPR050730">
    <property type="entry name" value="UBX_domain-protein"/>
</dbReference>
<feature type="region of interest" description="Disordered" evidence="2">
    <location>
        <begin position="433"/>
        <end position="480"/>
    </location>
</feature>
<feature type="compositionally biased region" description="Polar residues" evidence="2">
    <location>
        <begin position="433"/>
        <end position="452"/>
    </location>
</feature>
<dbReference type="PANTHER" id="PTHR23322">
    <property type="entry name" value="FAS-ASSOCIATED PROTEIN"/>
    <property type="match status" value="1"/>
</dbReference>
<feature type="compositionally biased region" description="Basic and acidic residues" evidence="2">
    <location>
        <begin position="304"/>
        <end position="315"/>
    </location>
</feature>
<dbReference type="InterPro" id="IPR029071">
    <property type="entry name" value="Ubiquitin-like_domsf"/>
</dbReference>
<evidence type="ECO:0000259" key="3">
    <source>
        <dbReference type="PROSITE" id="PS50033"/>
    </source>
</evidence>